<sequence length="126" mass="13888">MSPAAKPSPQQRFAQQLRKGALEMLVLQRLARAPAHGYAIIQQLRTASGGLLDLKEGTLYPILYRLEDEGCIASAWKNLAETGMRAMPRKVYTITEAGRAALAGEKAAWQEFAACVNQICREEDAR</sequence>
<reference evidence="2" key="1">
    <citation type="journal article" date="2021" name="PeerJ">
        <title>Extensive microbial diversity within the chicken gut microbiome revealed by metagenomics and culture.</title>
        <authorList>
            <person name="Gilroy R."/>
            <person name="Ravi A."/>
            <person name="Getino M."/>
            <person name="Pursley I."/>
            <person name="Horton D.L."/>
            <person name="Alikhan N.F."/>
            <person name="Baker D."/>
            <person name="Gharbi K."/>
            <person name="Hall N."/>
            <person name="Watson M."/>
            <person name="Adriaenssens E.M."/>
            <person name="Foster-Nyarko E."/>
            <person name="Jarju S."/>
            <person name="Secka A."/>
            <person name="Antonio M."/>
            <person name="Oren A."/>
            <person name="Chaudhuri R.R."/>
            <person name="La Ragione R."/>
            <person name="Hildebrand F."/>
            <person name="Pallen M.J."/>
        </authorList>
    </citation>
    <scope>NUCLEOTIDE SEQUENCE</scope>
    <source>
        <strain evidence="2">ChiBcec8-13705</strain>
    </source>
</reference>
<dbReference type="SUPFAM" id="SSF46785">
    <property type="entry name" value="Winged helix' DNA-binding domain"/>
    <property type="match status" value="1"/>
</dbReference>
<dbReference type="AlphaFoldDB" id="A0A9D2M8E5"/>
<dbReference type="PANTHER" id="PTHR43252">
    <property type="entry name" value="TRANSCRIPTIONAL REGULATOR YQJI"/>
    <property type="match status" value="1"/>
</dbReference>
<dbReference type="InterPro" id="IPR036390">
    <property type="entry name" value="WH_DNA-bd_sf"/>
</dbReference>
<name>A0A9D2M8E5_9FIRM</name>
<accession>A0A9D2M8E5</accession>
<evidence type="ECO:0000259" key="1">
    <source>
        <dbReference type="Pfam" id="PF03551"/>
    </source>
</evidence>
<evidence type="ECO:0000313" key="2">
    <source>
        <dbReference type="EMBL" id="HJB42601.1"/>
    </source>
</evidence>
<dbReference type="InterPro" id="IPR005149">
    <property type="entry name" value="Tscrpt_reg_PadR_N"/>
</dbReference>
<evidence type="ECO:0000313" key="3">
    <source>
        <dbReference type="Proteomes" id="UP000886803"/>
    </source>
</evidence>
<organism evidence="2 3">
    <name type="scientific">Candidatus Gemmiger avicola</name>
    <dbReference type="NCBI Taxonomy" id="2838605"/>
    <lineage>
        <taxon>Bacteria</taxon>
        <taxon>Bacillati</taxon>
        <taxon>Bacillota</taxon>
        <taxon>Clostridia</taxon>
        <taxon>Eubacteriales</taxon>
        <taxon>Gemmiger</taxon>
    </lineage>
</organism>
<comment type="caution">
    <text evidence="2">The sequence shown here is derived from an EMBL/GenBank/DDBJ whole genome shotgun (WGS) entry which is preliminary data.</text>
</comment>
<protein>
    <submittedName>
        <fullName evidence="2">Helix-turn-helix transcriptional regulator</fullName>
    </submittedName>
</protein>
<dbReference type="Gene3D" id="1.10.10.10">
    <property type="entry name" value="Winged helix-like DNA-binding domain superfamily/Winged helix DNA-binding domain"/>
    <property type="match status" value="1"/>
</dbReference>
<feature type="domain" description="Transcription regulator PadR N-terminal" evidence="1">
    <location>
        <begin position="26"/>
        <end position="103"/>
    </location>
</feature>
<proteinExistence type="predicted"/>
<dbReference type="InterPro" id="IPR036388">
    <property type="entry name" value="WH-like_DNA-bd_sf"/>
</dbReference>
<dbReference type="Pfam" id="PF03551">
    <property type="entry name" value="PadR"/>
    <property type="match status" value="1"/>
</dbReference>
<dbReference type="EMBL" id="DWYG01000151">
    <property type="protein sequence ID" value="HJB42601.1"/>
    <property type="molecule type" value="Genomic_DNA"/>
</dbReference>
<dbReference type="PANTHER" id="PTHR43252:SF7">
    <property type="entry name" value="TRANSCRIPTIONAL REGULATOR YQJI"/>
    <property type="match status" value="1"/>
</dbReference>
<gene>
    <name evidence="2" type="ORF">H9945_08900</name>
</gene>
<reference evidence="2" key="2">
    <citation type="submission" date="2021-04" db="EMBL/GenBank/DDBJ databases">
        <authorList>
            <person name="Gilroy R."/>
        </authorList>
    </citation>
    <scope>NUCLEOTIDE SEQUENCE</scope>
    <source>
        <strain evidence="2">ChiBcec8-13705</strain>
    </source>
</reference>
<dbReference type="Proteomes" id="UP000886803">
    <property type="component" value="Unassembled WGS sequence"/>
</dbReference>